<protein>
    <submittedName>
        <fullName evidence="7">Heat shock factor family protein</fullName>
    </submittedName>
</protein>
<name>A0AAD8Y4V5_9STRA</name>
<dbReference type="PANTHER" id="PTHR10015:SF206">
    <property type="entry name" value="HSF-TYPE DNA-BINDING DOMAIN-CONTAINING PROTEIN"/>
    <property type="match status" value="1"/>
</dbReference>
<keyword evidence="2" id="KW-0238">DNA-binding</keyword>
<feature type="region of interest" description="Disordered" evidence="5">
    <location>
        <begin position="64"/>
        <end position="116"/>
    </location>
</feature>
<evidence type="ECO:0000256" key="3">
    <source>
        <dbReference type="ARBA" id="ARBA00023242"/>
    </source>
</evidence>
<proteinExistence type="inferred from homology"/>
<keyword evidence="7" id="KW-0346">Stress response</keyword>
<reference evidence="7" key="1">
    <citation type="submission" date="2023-06" db="EMBL/GenBank/DDBJ databases">
        <title>Survivors Of The Sea: Transcriptome response of Skeletonema marinoi to long-term dormancy.</title>
        <authorList>
            <person name="Pinder M.I.M."/>
            <person name="Kourtchenko O."/>
            <person name="Robertson E.K."/>
            <person name="Larsson T."/>
            <person name="Maumus F."/>
            <person name="Osuna-Cruz C.M."/>
            <person name="Vancaester E."/>
            <person name="Stenow R."/>
            <person name="Vandepoele K."/>
            <person name="Ploug H."/>
            <person name="Bruchert V."/>
            <person name="Godhe A."/>
            <person name="Topel M."/>
        </authorList>
    </citation>
    <scope>NUCLEOTIDE SEQUENCE</scope>
    <source>
        <strain evidence="7">R05AC</strain>
    </source>
</reference>
<dbReference type="InterPro" id="IPR000232">
    <property type="entry name" value="HSF_DNA-bd"/>
</dbReference>
<comment type="similarity">
    <text evidence="4">Belongs to the HSF family.</text>
</comment>
<dbReference type="GO" id="GO:0043565">
    <property type="term" value="F:sequence-specific DNA binding"/>
    <property type="evidence" value="ECO:0007669"/>
    <property type="project" value="InterPro"/>
</dbReference>
<feature type="compositionally biased region" description="Polar residues" evidence="5">
    <location>
        <begin position="96"/>
        <end position="111"/>
    </location>
</feature>
<dbReference type="GO" id="GO:0005634">
    <property type="term" value="C:nucleus"/>
    <property type="evidence" value="ECO:0007669"/>
    <property type="project" value="UniProtKB-SubCell"/>
</dbReference>
<dbReference type="Proteomes" id="UP001224775">
    <property type="component" value="Unassembled WGS sequence"/>
</dbReference>
<dbReference type="GO" id="GO:0003700">
    <property type="term" value="F:DNA-binding transcription factor activity"/>
    <property type="evidence" value="ECO:0007669"/>
    <property type="project" value="InterPro"/>
</dbReference>
<evidence type="ECO:0000259" key="6">
    <source>
        <dbReference type="SMART" id="SM00415"/>
    </source>
</evidence>
<dbReference type="SUPFAM" id="SSF46785">
    <property type="entry name" value="Winged helix' DNA-binding domain"/>
    <property type="match status" value="1"/>
</dbReference>
<evidence type="ECO:0000313" key="8">
    <source>
        <dbReference type="Proteomes" id="UP001224775"/>
    </source>
</evidence>
<dbReference type="PANTHER" id="PTHR10015">
    <property type="entry name" value="HEAT SHOCK TRANSCRIPTION FACTOR"/>
    <property type="match status" value="1"/>
</dbReference>
<dbReference type="Gene3D" id="1.10.10.10">
    <property type="entry name" value="Winged helix-like DNA-binding domain superfamily/Winged helix DNA-binding domain"/>
    <property type="match status" value="1"/>
</dbReference>
<dbReference type="SMART" id="SM00415">
    <property type="entry name" value="HSF"/>
    <property type="match status" value="1"/>
</dbReference>
<evidence type="ECO:0000256" key="1">
    <source>
        <dbReference type="ARBA" id="ARBA00004123"/>
    </source>
</evidence>
<dbReference type="PRINTS" id="PR00056">
    <property type="entry name" value="HSFDOMAIN"/>
</dbReference>
<comment type="caution">
    <text evidence="7">The sequence shown here is derived from an EMBL/GenBank/DDBJ whole genome shotgun (WGS) entry which is preliminary data.</text>
</comment>
<feature type="non-terminal residue" evidence="7">
    <location>
        <position position="1"/>
    </location>
</feature>
<gene>
    <name evidence="7" type="ORF">QTG54_010725</name>
</gene>
<dbReference type="FunFam" id="1.10.10.10:FF:000479">
    <property type="entry name" value="Predicted protein"/>
    <property type="match status" value="1"/>
</dbReference>
<sequence>RDHVTSILLPIVSCSSNPHKSTSIISSRVFLQMKSSTNDNSNVMSGAVTSTGLDLLFAASQLTTTSSGGADPNDHHRPSLPVNNVQYSYPPPRDAASTSNNQDVAAPSNNDGGDVYSPVVDNSAKSFVQLLMDILNVPDPDHASIICWVPDGKSFLIADQERFETELLPTYFRGSMFNSFVRKLNRWGFRRLKRTGHASSFAHDLFVRDKPWLCGRMRCQSKPNFKKVPTKVTDDVRQSAFDAATDVAIPPCVDVQHAAPSTSSGLYSNINVTQPLSTLQPPLSTTVPFDVTKIPSSPIEERLRRELLFASITQMQQRPLSQMPQLQMNPNQLQYLNNISALTDEALAPRYLQPSSMSQYTRDLLRRNN</sequence>
<organism evidence="7 8">
    <name type="scientific">Skeletonema marinoi</name>
    <dbReference type="NCBI Taxonomy" id="267567"/>
    <lineage>
        <taxon>Eukaryota</taxon>
        <taxon>Sar</taxon>
        <taxon>Stramenopiles</taxon>
        <taxon>Ochrophyta</taxon>
        <taxon>Bacillariophyta</taxon>
        <taxon>Coscinodiscophyceae</taxon>
        <taxon>Thalassiosirophycidae</taxon>
        <taxon>Thalassiosirales</taxon>
        <taxon>Skeletonemataceae</taxon>
        <taxon>Skeletonema</taxon>
        <taxon>Skeletonema marinoi-dohrnii complex</taxon>
    </lineage>
</organism>
<dbReference type="AlphaFoldDB" id="A0AAD8Y4V5"/>
<feature type="domain" description="HSF-type DNA-binding" evidence="6">
    <location>
        <begin position="123"/>
        <end position="220"/>
    </location>
</feature>
<dbReference type="InterPro" id="IPR036390">
    <property type="entry name" value="WH_DNA-bd_sf"/>
</dbReference>
<dbReference type="Pfam" id="PF00447">
    <property type="entry name" value="HSF_DNA-bind"/>
    <property type="match status" value="1"/>
</dbReference>
<keyword evidence="3" id="KW-0539">Nucleus</keyword>
<accession>A0AAD8Y4V5</accession>
<dbReference type="EMBL" id="JATAAI010000020">
    <property type="protein sequence ID" value="KAK1738695.1"/>
    <property type="molecule type" value="Genomic_DNA"/>
</dbReference>
<evidence type="ECO:0000313" key="7">
    <source>
        <dbReference type="EMBL" id="KAK1738695.1"/>
    </source>
</evidence>
<dbReference type="InterPro" id="IPR036388">
    <property type="entry name" value="WH-like_DNA-bd_sf"/>
</dbReference>
<evidence type="ECO:0000256" key="2">
    <source>
        <dbReference type="ARBA" id="ARBA00023125"/>
    </source>
</evidence>
<comment type="subcellular location">
    <subcellularLocation>
        <location evidence="1">Nucleus</location>
    </subcellularLocation>
</comment>
<evidence type="ECO:0000256" key="5">
    <source>
        <dbReference type="SAM" id="MobiDB-lite"/>
    </source>
</evidence>
<keyword evidence="8" id="KW-1185">Reference proteome</keyword>
<evidence type="ECO:0000256" key="4">
    <source>
        <dbReference type="RuleBase" id="RU004020"/>
    </source>
</evidence>